<dbReference type="PROSITE" id="PS51000">
    <property type="entry name" value="HTH_DEOR_2"/>
    <property type="match status" value="1"/>
</dbReference>
<dbReference type="SMART" id="SM01134">
    <property type="entry name" value="DeoRC"/>
    <property type="match status" value="1"/>
</dbReference>
<dbReference type="InterPro" id="IPR036390">
    <property type="entry name" value="WH_DNA-bd_sf"/>
</dbReference>
<organism evidence="6 7">
    <name type="scientific">Malonomonas rubra DSM 5091</name>
    <dbReference type="NCBI Taxonomy" id="1122189"/>
    <lineage>
        <taxon>Bacteria</taxon>
        <taxon>Pseudomonadati</taxon>
        <taxon>Thermodesulfobacteriota</taxon>
        <taxon>Desulfuromonadia</taxon>
        <taxon>Desulfuromonadales</taxon>
        <taxon>Geopsychrobacteraceae</taxon>
        <taxon>Malonomonas</taxon>
    </lineage>
</organism>
<dbReference type="InterPro" id="IPR037171">
    <property type="entry name" value="NagB/RpiA_transferase-like"/>
</dbReference>
<dbReference type="InterPro" id="IPR018356">
    <property type="entry name" value="Tscrpt_reg_HTH_DeoR_CS"/>
</dbReference>
<dbReference type="SUPFAM" id="SSF46785">
    <property type="entry name" value="Winged helix' DNA-binding domain"/>
    <property type="match status" value="1"/>
</dbReference>
<keyword evidence="3" id="KW-0238">DNA-binding</keyword>
<dbReference type="GO" id="GO:0003700">
    <property type="term" value="F:DNA-binding transcription factor activity"/>
    <property type="evidence" value="ECO:0007669"/>
    <property type="project" value="InterPro"/>
</dbReference>
<dbReference type="PANTHER" id="PTHR30363">
    <property type="entry name" value="HTH-TYPE TRANSCRIPTIONAL REGULATOR SRLR-RELATED"/>
    <property type="match status" value="1"/>
</dbReference>
<dbReference type="Pfam" id="PF00455">
    <property type="entry name" value="DeoRC"/>
    <property type="match status" value="1"/>
</dbReference>
<dbReference type="PANTHER" id="PTHR30363:SF4">
    <property type="entry name" value="GLYCEROL-3-PHOSPHATE REGULON REPRESSOR"/>
    <property type="match status" value="1"/>
</dbReference>
<dbReference type="Pfam" id="PF08220">
    <property type="entry name" value="HTH_DeoR"/>
    <property type="match status" value="1"/>
</dbReference>
<keyword evidence="4" id="KW-0804">Transcription</keyword>
<dbReference type="InterPro" id="IPR036388">
    <property type="entry name" value="WH-like_DNA-bd_sf"/>
</dbReference>
<keyword evidence="7" id="KW-1185">Reference proteome</keyword>
<dbReference type="EMBL" id="FQZT01000018">
    <property type="protein sequence ID" value="SHJ83054.1"/>
    <property type="molecule type" value="Genomic_DNA"/>
</dbReference>
<evidence type="ECO:0000256" key="3">
    <source>
        <dbReference type="ARBA" id="ARBA00023125"/>
    </source>
</evidence>
<dbReference type="InterPro" id="IPR050313">
    <property type="entry name" value="Carb_Metab_HTH_regulators"/>
</dbReference>
<evidence type="ECO:0000256" key="1">
    <source>
        <dbReference type="ARBA" id="ARBA00022491"/>
    </source>
</evidence>
<dbReference type="RefSeq" id="WP_072909838.1">
    <property type="nucleotide sequence ID" value="NZ_FQZT01000018.1"/>
</dbReference>
<evidence type="ECO:0000259" key="5">
    <source>
        <dbReference type="PROSITE" id="PS51000"/>
    </source>
</evidence>
<dbReference type="AlphaFoldDB" id="A0A1M6MHZ3"/>
<name>A0A1M6MHZ3_MALRU</name>
<dbReference type="Gene3D" id="3.30.750.70">
    <property type="entry name" value="4-hydroxybutyrate coenzyme like domains"/>
    <property type="match status" value="1"/>
</dbReference>
<dbReference type="InterPro" id="IPR014036">
    <property type="entry name" value="DeoR-like_C"/>
</dbReference>
<sequence length="267" mass="29833">MIDSKEKIKLNKRQEQIVEKVQQEGFLSVEFLTQTFDVTPQTIRRDINDLCEHGLARRYHGGVGLSSSVENVAYDTRKVLLQDEKRLIAQMIAEKIPDGASIFIDIGTSTEEVAKALRDHQQLRIITNDLNVATILSGNPTCEVIVAGGVVRHRDRGITGEATIDFIRQFKVDFGIIGISAIDLDGSLLDFDYHEVRVAQAIIENSRKIYLAADHSKFSRSALVRLGSISQIDGLFTDQMPPEEIVQILREQNVALYIPESPTEATD</sequence>
<dbReference type="SUPFAM" id="SSF100950">
    <property type="entry name" value="NagB/RpiA/CoA transferase-like"/>
    <property type="match status" value="1"/>
</dbReference>
<dbReference type="STRING" id="1122189.SAMN02745165_03291"/>
<evidence type="ECO:0000256" key="4">
    <source>
        <dbReference type="ARBA" id="ARBA00023163"/>
    </source>
</evidence>
<dbReference type="Proteomes" id="UP000184171">
    <property type="component" value="Unassembled WGS sequence"/>
</dbReference>
<dbReference type="PRINTS" id="PR00037">
    <property type="entry name" value="HTHLACR"/>
</dbReference>
<dbReference type="Gene3D" id="1.10.10.10">
    <property type="entry name" value="Winged helix-like DNA-binding domain superfamily/Winged helix DNA-binding domain"/>
    <property type="match status" value="1"/>
</dbReference>
<evidence type="ECO:0000313" key="6">
    <source>
        <dbReference type="EMBL" id="SHJ83054.1"/>
    </source>
</evidence>
<feature type="domain" description="HTH deoR-type" evidence="5">
    <location>
        <begin position="10"/>
        <end position="65"/>
    </location>
</feature>
<evidence type="ECO:0000313" key="7">
    <source>
        <dbReference type="Proteomes" id="UP000184171"/>
    </source>
</evidence>
<protein>
    <submittedName>
        <fullName evidence="6">Transcriptional regulator, DeoR family</fullName>
    </submittedName>
</protein>
<keyword evidence="2" id="KW-0805">Transcription regulation</keyword>
<dbReference type="OrthoDB" id="9814815at2"/>
<gene>
    <name evidence="6" type="ORF">SAMN02745165_03291</name>
</gene>
<accession>A0A1M6MHZ3</accession>
<keyword evidence="1" id="KW-0678">Repressor</keyword>
<dbReference type="PROSITE" id="PS00894">
    <property type="entry name" value="HTH_DEOR_1"/>
    <property type="match status" value="1"/>
</dbReference>
<evidence type="ECO:0000256" key="2">
    <source>
        <dbReference type="ARBA" id="ARBA00023015"/>
    </source>
</evidence>
<dbReference type="SMART" id="SM00420">
    <property type="entry name" value="HTH_DEOR"/>
    <property type="match status" value="1"/>
</dbReference>
<dbReference type="InterPro" id="IPR001034">
    <property type="entry name" value="DeoR_HTH"/>
</dbReference>
<reference evidence="6 7" key="1">
    <citation type="submission" date="2016-11" db="EMBL/GenBank/DDBJ databases">
        <authorList>
            <person name="Jaros S."/>
            <person name="Januszkiewicz K."/>
            <person name="Wedrychowicz H."/>
        </authorList>
    </citation>
    <scope>NUCLEOTIDE SEQUENCE [LARGE SCALE GENOMIC DNA]</scope>
    <source>
        <strain evidence="6 7">DSM 5091</strain>
    </source>
</reference>
<dbReference type="GO" id="GO:0003677">
    <property type="term" value="F:DNA binding"/>
    <property type="evidence" value="ECO:0007669"/>
    <property type="project" value="UniProtKB-KW"/>
</dbReference>
<proteinExistence type="predicted"/>